<feature type="domain" description="GST N-terminal" evidence="1">
    <location>
        <begin position="4"/>
        <end position="93"/>
    </location>
</feature>
<dbReference type="InterPro" id="IPR002109">
    <property type="entry name" value="Glutaredoxin"/>
</dbReference>
<dbReference type="InterPro" id="IPR036249">
    <property type="entry name" value="Thioredoxin-like_sf"/>
</dbReference>
<dbReference type="Pfam" id="PF00462">
    <property type="entry name" value="Glutaredoxin"/>
    <property type="match status" value="1"/>
</dbReference>
<name>A0A1H0UJ00_HALAD</name>
<dbReference type="CDD" id="cd02976">
    <property type="entry name" value="NrdH"/>
    <property type="match status" value="1"/>
</dbReference>
<gene>
    <name evidence="2" type="ORF">SAMN05421677_12635</name>
</gene>
<sequence length="93" mass="11193">MGNPEVIVYTSRNCHYCEKVLGTLEEWEIDYEERNVSENRDHFKELQRNKIYGTPAVFIDGEKILGYQERKMKQKLRIKENPQYIRTDSMNFS</sequence>
<dbReference type="Proteomes" id="UP000198860">
    <property type="component" value="Unassembled WGS sequence"/>
</dbReference>
<dbReference type="Gene3D" id="3.40.30.10">
    <property type="entry name" value="Glutaredoxin"/>
    <property type="match status" value="1"/>
</dbReference>
<dbReference type="STRING" id="240303.SAMN05421677_12635"/>
<dbReference type="SUPFAM" id="SSF52833">
    <property type="entry name" value="Thioredoxin-like"/>
    <property type="match status" value="1"/>
</dbReference>
<dbReference type="PROSITE" id="PS51354">
    <property type="entry name" value="GLUTAREDOXIN_2"/>
    <property type="match status" value="1"/>
</dbReference>
<evidence type="ECO:0000313" key="2">
    <source>
        <dbReference type="EMBL" id="SDP65836.1"/>
    </source>
</evidence>
<evidence type="ECO:0000313" key="3">
    <source>
        <dbReference type="Proteomes" id="UP000198860"/>
    </source>
</evidence>
<dbReference type="EMBL" id="FNIZ01000026">
    <property type="protein sequence ID" value="SDP65836.1"/>
    <property type="molecule type" value="Genomic_DNA"/>
</dbReference>
<evidence type="ECO:0000259" key="1">
    <source>
        <dbReference type="PROSITE" id="PS50404"/>
    </source>
</evidence>
<dbReference type="AlphaFoldDB" id="A0A1H0UJ00"/>
<dbReference type="RefSeq" id="WP_089654548.1">
    <property type="nucleotide sequence ID" value="NZ_FNIZ01000026.1"/>
</dbReference>
<protein>
    <submittedName>
        <fullName evidence="2">Glutaredoxin</fullName>
    </submittedName>
</protein>
<keyword evidence="3" id="KW-1185">Reference proteome</keyword>
<dbReference type="InterPro" id="IPR004045">
    <property type="entry name" value="Glutathione_S-Trfase_N"/>
</dbReference>
<reference evidence="3" key="1">
    <citation type="submission" date="2016-10" db="EMBL/GenBank/DDBJ databases">
        <authorList>
            <person name="Varghese N."/>
            <person name="Submissions S."/>
        </authorList>
    </citation>
    <scope>NUCLEOTIDE SEQUENCE [LARGE SCALE GENOMIC DNA]</scope>
    <source>
        <strain evidence="3">CGMCC 1.3703</strain>
    </source>
</reference>
<dbReference type="PROSITE" id="PS50404">
    <property type="entry name" value="GST_NTER"/>
    <property type="match status" value="1"/>
</dbReference>
<dbReference type="OrthoDB" id="9795531at2"/>
<proteinExistence type="predicted"/>
<accession>A0A1H0UJ00</accession>
<organism evidence="2 3">
    <name type="scientific">Halobacillus aidingensis</name>
    <dbReference type="NCBI Taxonomy" id="240303"/>
    <lineage>
        <taxon>Bacteria</taxon>
        <taxon>Bacillati</taxon>
        <taxon>Bacillota</taxon>
        <taxon>Bacilli</taxon>
        <taxon>Bacillales</taxon>
        <taxon>Bacillaceae</taxon>
        <taxon>Halobacillus</taxon>
    </lineage>
</organism>